<evidence type="ECO:0000256" key="9">
    <source>
        <dbReference type="ARBA" id="ARBA00048108"/>
    </source>
</evidence>
<evidence type="ECO:0000313" key="12">
    <source>
        <dbReference type="Proteomes" id="UP000669133"/>
    </source>
</evidence>
<feature type="domain" description="Diphthamide synthase" evidence="10">
    <location>
        <begin position="1"/>
        <end position="227"/>
    </location>
</feature>
<proteinExistence type="predicted"/>
<dbReference type="SUPFAM" id="SSF55298">
    <property type="entry name" value="YjgF-like"/>
    <property type="match status" value="2"/>
</dbReference>
<dbReference type="Gene3D" id="3.90.1490.10">
    <property type="entry name" value="putative n-type atp pyrophosphatase, domain 2"/>
    <property type="match status" value="1"/>
</dbReference>
<evidence type="ECO:0000256" key="7">
    <source>
        <dbReference type="ARBA" id="ARBA00029814"/>
    </source>
</evidence>
<dbReference type="EC" id="6.3.1.14" evidence="2"/>
<dbReference type="Gene3D" id="3.40.50.620">
    <property type="entry name" value="HUPs"/>
    <property type="match status" value="1"/>
</dbReference>
<dbReference type="InterPro" id="IPR002761">
    <property type="entry name" value="Diphthami_syn_dom"/>
</dbReference>
<evidence type="ECO:0000256" key="3">
    <source>
        <dbReference type="ARBA" id="ARBA00018426"/>
    </source>
</evidence>
<dbReference type="OrthoDB" id="686384at2759"/>
<dbReference type="Gene3D" id="3.30.1330.40">
    <property type="entry name" value="RutC-like"/>
    <property type="match status" value="2"/>
</dbReference>
<dbReference type="GO" id="GO:0005524">
    <property type="term" value="F:ATP binding"/>
    <property type="evidence" value="ECO:0007669"/>
    <property type="project" value="UniProtKB-KW"/>
</dbReference>
<dbReference type="InterPro" id="IPR030662">
    <property type="entry name" value="DPH6/MJ0570"/>
</dbReference>
<keyword evidence="12" id="KW-1185">Reference proteome</keyword>
<dbReference type="InterPro" id="IPR035959">
    <property type="entry name" value="RutC-like_sf"/>
</dbReference>
<dbReference type="Pfam" id="PF01042">
    <property type="entry name" value="Ribonuc_L-PSP"/>
    <property type="match status" value="1"/>
</dbReference>
<reference evidence="11 12" key="1">
    <citation type="submission" date="2020-12" db="EMBL/GenBank/DDBJ databases">
        <title>Effect of drift, selection, and recombination on the evolution of hybrid genomes in Candida yeast pathogens.</title>
        <authorList>
            <person name="Mixao V."/>
            <person name="Ksiezopolska E."/>
            <person name="Saus E."/>
            <person name="Boekhout T."/>
            <person name="Gacser A."/>
            <person name="Gabaldon T."/>
        </authorList>
    </citation>
    <scope>NUCLEOTIDE SEQUENCE [LARGE SCALE GENOMIC DNA]</scope>
    <source>
        <strain evidence="11 12">BP57</strain>
    </source>
</reference>
<evidence type="ECO:0000259" key="10">
    <source>
        <dbReference type="Pfam" id="PF01902"/>
    </source>
</evidence>
<dbReference type="NCBIfam" id="TIGR00290">
    <property type="entry name" value="MJ0570_dom"/>
    <property type="match status" value="1"/>
</dbReference>
<protein>
    <recommendedName>
        <fullName evidence="3">Diphthine--ammonia ligase</fullName>
        <ecNumber evidence="2">6.3.1.14</ecNumber>
    </recommendedName>
    <alternativeName>
        <fullName evidence="7">Diphthamide synthase</fullName>
    </alternativeName>
    <alternativeName>
        <fullName evidence="8">Diphthamide synthetase</fullName>
    </alternativeName>
</protein>
<accession>A0A8H7ZC31</accession>
<dbReference type="InterPro" id="IPR006175">
    <property type="entry name" value="YjgF/YER057c/UK114"/>
</dbReference>
<dbReference type="CDD" id="cd01994">
    <property type="entry name" value="AANH_PF0828-like"/>
    <property type="match status" value="1"/>
</dbReference>
<dbReference type="GeneID" id="93653468"/>
<evidence type="ECO:0000256" key="8">
    <source>
        <dbReference type="ARBA" id="ARBA00031552"/>
    </source>
</evidence>
<dbReference type="RefSeq" id="XP_067546322.1">
    <property type="nucleotide sequence ID" value="XM_067693952.1"/>
</dbReference>
<dbReference type="AlphaFoldDB" id="A0A8H7ZC31"/>
<sequence>MKFVALISGGKDSFFNIYHSISQGHELVAIANLYPQDESDDEIDSFMFQTVGHDIIDYYSQCLEVPLFRQKIIGKSSNQNLEYEYTKDDEIEDLYKLLSTVKDQHPEIKGVSCGAILSHYQRTRVENVCDRLGLTSLAYLWQRNQNDLMLEMCESGLDARLIKVAAIGLNAKHLGKPLQEVYPHLLKLNEIYDVHICGEGGEFETIVLDAPFFKHKKLEIVDQKVVTHPGDVFYLKLNVQLVDKQKFEFALLQAPPLLEHELVNATKSGHLHEDVAPPSLASSYKSYTPPISLVVTPTKLFVSNITSQVGTVEGQTENIFKHLQSILSEYNLTLNDVQHINVLLSDMTLFARMNKIYATFFEDIYLPPSRICLETEISTTIQVSCVVLKNIHPKSGIHIRSRSYWAPQNIGPYSQSIIDSQDTYKLASLSGQIPLIPATMNISENNIAFNAALSLQHLDRVEELVGVPNPATITCFVTNAAFVPIVIDCWNYYADTREKIEDSVRNSLVIAEVRALPRSADVEWGGYSFKELPTYDNDDEEEKDSPSTFDESQLRTFDFYSVSSIANGSCRFMSLFTSDFTVVQGFLKGQSAFATLLTSETVPDLKVEYFPVHKVYNVNGEEYKYCLIVKQERI</sequence>
<dbReference type="CDD" id="cd06155">
    <property type="entry name" value="eu_AANH_C_1"/>
    <property type="match status" value="1"/>
</dbReference>
<dbReference type="Proteomes" id="UP000669133">
    <property type="component" value="Unassembled WGS sequence"/>
</dbReference>
<keyword evidence="6" id="KW-0067">ATP-binding</keyword>
<comment type="catalytic activity">
    <reaction evidence="9">
        <text>diphthine-[translation elongation factor 2] + NH4(+) + ATP = diphthamide-[translation elongation factor 2] + AMP + diphosphate + H(+)</text>
        <dbReference type="Rhea" id="RHEA:19753"/>
        <dbReference type="Rhea" id="RHEA-COMP:10172"/>
        <dbReference type="Rhea" id="RHEA-COMP:10174"/>
        <dbReference type="ChEBI" id="CHEBI:15378"/>
        <dbReference type="ChEBI" id="CHEBI:16692"/>
        <dbReference type="ChEBI" id="CHEBI:28938"/>
        <dbReference type="ChEBI" id="CHEBI:30616"/>
        <dbReference type="ChEBI" id="CHEBI:33019"/>
        <dbReference type="ChEBI" id="CHEBI:82696"/>
        <dbReference type="ChEBI" id="CHEBI:456215"/>
        <dbReference type="EC" id="6.3.1.14"/>
    </reaction>
</comment>
<keyword evidence="4" id="KW-0436">Ligase</keyword>
<evidence type="ECO:0000256" key="5">
    <source>
        <dbReference type="ARBA" id="ARBA00022741"/>
    </source>
</evidence>
<dbReference type="SUPFAM" id="SSF52402">
    <property type="entry name" value="Adenine nucleotide alpha hydrolases-like"/>
    <property type="match status" value="1"/>
</dbReference>
<evidence type="ECO:0000313" key="11">
    <source>
        <dbReference type="EMBL" id="KAG5417206.1"/>
    </source>
</evidence>
<name>A0A8H7ZC31_9ASCO</name>
<dbReference type="GO" id="GO:0017178">
    <property type="term" value="F:diphthine-ammonia ligase activity"/>
    <property type="evidence" value="ECO:0007669"/>
    <property type="project" value="UniProtKB-EC"/>
</dbReference>
<dbReference type="FunFam" id="3.40.50.620:FF:000145">
    <property type="entry name" value="ATP-binding domain containing protein"/>
    <property type="match status" value="1"/>
</dbReference>
<gene>
    <name evidence="11" type="ORF">I9W82_004839</name>
</gene>
<dbReference type="PANTHER" id="PTHR12196:SF2">
    <property type="entry name" value="DIPHTHINE--AMMONIA LIGASE"/>
    <property type="match status" value="1"/>
</dbReference>
<comment type="pathway">
    <text evidence="1">Protein modification; peptidyl-diphthamide biosynthesis.</text>
</comment>
<keyword evidence="5" id="KW-0547">Nucleotide-binding</keyword>
<dbReference type="GO" id="GO:0017183">
    <property type="term" value="P:protein histidyl modification to diphthamide"/>
    <property type="evidence" value="ECO:0007669"/>
    <property type="project" value="TreeGrafter"/>
</dbReference>
<evidence type="ECO:0000256" key="2">
    <source>
        <dbReference type="ARBA" id="ARBA00012089"/>
    </source>
</evidence>
<evidence type="ECO:0000256" key="1">
    <source>
        <dbReference type="ARBA" id="ARBA00005156"/>
    </source>
</evidence>
<evidence type="ECO:0000256" key="6">
    <source>
        <dbReference type="ARBA" id="ARBA00022840"/>
    </source>
</evidence>
<dbReference type="Pfam" id="PF01902">
    <property type="entry name" value="Diphthami_syn_2"/>
    <property type="match status" value="1"/>
</dbReference>
<dbReference type="InterPro" id="IPR014729">
    <property type="entry name" value="Rossmann-like_a/b/a_fold"/>
</dbReference>
<evidence type="ECO:0000256" key="4">
    <source>
        <dbReference type="ARBA" id="ARBA00022598"/>
    </source>
</evidence>
<dbReference type="CDD" id="cd06156">
    <property type="entry name" value="eu_AANH_C_2"/>
    <property type="match status" value="1"/>
</dbReference>
<organism evidence="11 12">
    <name type="scientific">Candida metapsilosis</name>
    <dbReference type="NCBI Taxonomy" id="273372"/>
    <lineage>
        <taxon>Eukaryota</taxon>
        <taxon>Fungi</taxon>
        <taxon>Dikarya</taxon>
        <taxon>Ascomycota</taxon>
        <taxon>Saccharomycotina</taxon>
        <taxon>Pichiomycetes</taxon>
        <taxon>Debaryomycetaceae</taxon>
        <taxon>Candida/Lodderomyces clade</taxon>
        <taxon>Candida</taxon>
    </lineage>
</organism>
<comment type="caution">
    <text evidence="11">The sequence shown here is derived from an EMBL/GenBank/DDBJ whole genome shotgun (WGS) entry which is preliminary data.</text>
</comment>
<dbReference type="FunFam" id="3.90.1490.10:FF:000001">
    <property type="entry name" value="Diphthine--ammonia ligase"/>
    <property type="match status" value="1"/>
</dbReference>
<dbReference type="PANTHER" id="PTHR12196">
    <property type="entry name" value="DOMAIN OF UNKNOWN FUNCTION 71 DUF71 -CONTAINING PROTEIN"/>
    <property type="match status" value="1"/>
</dbReference>
<dbReference type="EMBL" id="JAEOAQ010000007">
    <property type="protein sequence ID" value="KAG5417206.1"/>
    <property type="molecule type" value="Genomic_DNA"/>
</dbReference>